<reference evidence="3" key="1">
    <citation type="submission" date="2020-11" db="EMBL/GenBank/DDBJ databases">
        <title>Isolation and identification of active actinomycetes.</title>
        <authorList>
            <person name="Sun X."/>
        </authorList>
    </citation>
    <scope>NUCLEOTIDE SEQUENCE</scope>
    <source>
        <strain evidence="3">NEAU-A11</strain>
    </source>
</reference>
<dbReference type="EMBL" id="JADQTO010000052">
    <property type="protein sequence ID" value="MBG0569060.1"/>
    <property type="molecule type" value="Genomic_DNA"/>
</dbReference>
<dbReference type="SMART" id="SM00867">
    <property type="entry name" value="YceI"/>
    <property type="match status" value="1"/>
</dbReference>
<dbReference type="PANTHER" id="PTHR34406:SF1">
    <property type="entry name" value="PROTEIN YCEI"/>
    <property type="match status" value="1"/>
</dbReference>
<dbReference type="InterPro" id="IPR036761">
    <property type="entry name" value="TTHA0802/YceI-like_sf"/>
</dbReference>
<dbReference type="Proteomes" id="UP000598146">
    <property type="component" value="Unassembled WGS sequence"/>
</dbReference>
<comment type="similarity">
    <text evidence="1">Belongs to the UPF0312 family.</text>
</comment>
<dbReference type="Pfam" id="PF04264">
    <property type="entry name" value="YceI"/>
    <property type="match status" value="1"/>
</dbReference>
<protein>
    <submittedName>
        <fullName evidence="3">YceI family protein</fullName>
    </submittedName>
</protein>
<sequence>MTTNTLTDIRTGTYRIDPARSACRFTATHSFGLKPVIGTMSVTGGTITVAEDPERSIASAELDAASFTTDDPRRDKDVRGKRFLDAGNHPEMGFRSTRCRRTADGWQLAGVLAVRGGSCEVVLDLVSAEADDDGYRLVASCVVDRIAAGVTSGRLIIGRYVHVNLDIHAVPVPAPARYIPEARPAATR</sequence>
<dbReference type="RefSeq" id="WP_196420828.1">
    <property type="nucleotide sequence ID" value="NZ_JADQTO010000052.1"/>
</dbReference>
<evidence type="ECO:0000259" key="2">
    <source>
        <dbReference type="SMART" id="SM00867"/>
    </source>
</evidence>
<name>A0A931CFQ4_9ACTN</name>
<evidence type="ECO:0000313" key="4">
    <source>
        <dbReference type="Proteomes" id="UP000598146"/>
    </source>
</evidence>
<proteinExistence type="inferred from homology"/>
<evidence type="ECO:0000256" key="1">
    <source>
        <dbReference type="ARBA" id="ARBA00008812"/>
    </source>
</evidence>
<keyword evidence="4" id="KW-1185">Reference proteome</keyword>
<dbReference type="PANTHER" id="PTHR34406">
    <property type="entry name" value="PROTEIN YCEI"/>
    <property type="match status" value="1"/>
</dbReference>
<dbReference type="InterPro" id="IPR007372">
    <property type="entry name" value="Lipid/polyisoprenoid-bd_YceI"/>
</dbReference>
<dbReference type="AlphaFoldDB" id="A0A931CFQ4"/>
<organism evidence="3 4">
    <name type="scientific">Actinoplanes aureus</name>
    <dbReference type="NCBI Taxonomy" id="2792083"/>
    <lineage>
        <taxon>Bacteria</taxon>
        <taxon>Bacillati</taxon>
        <taxon>Actinomycetota</taxon>
        <taxon>Actinomycetes</taxon>
        <taxon>Micromonosporales</taxon>
        <taxon>Micromonosporaceae</taxon>
        <taxon>Actinoplanes</taxon>
    </lineage>
</organism>
<comment type="caution">
    <text evidence="3">The sequence shown here is derived from an EMBL/GenBank/DDBJ whole genome shotgun (WGS) entry which is preliminary data.</text>
</comment>
<gene>
    <name evidence="3" type="ORF">I4J89_47395</name>
</gene>
<feature type="domain" description="Lipid/polyisoprenoid-binding YceI-like" evidence="2">
    <location>
        <begin position="13"/>
        <end position="170"/>
    </location>
</feature>
<dbReference type="Gene3D" id="2.40.128.110">
    <property type="entry name" value="Lipid/polyisoprenoid-binding, YceI-like"/>
    <property type="match status" value="1"/>
</dbReference>
<dbReference type="SUPFAM" id="SSF101874">
    <property type="entry name" value="YceI-like"/>
    <property type="match status" value="1"/>
</dbReference>
<evidence type="ECO:0000313" key="3">
    <source>
        <dbReference type="EMBL" id="MBG0569060.1"/>
    </source>
</evidence>
<accession>A0A931CFQ4</accession>